<sequence length="163" mass="18079">MFSMQVETVLVNEWQLGDSLSQAIQTERRSDFGLMLAMLSQDVCLHGEFQLPKPALPEQQDLRQRFQLPEEAVLKREFLESDAGVEIASAFQNSGLSQSRLQHCLAPDALTYQGKRDHGLQVAIDNCAPSVTKATKAYAAKQPARWPLDQLLAAQRLQASAIA</sequence>
<dbReference type="OrthoDB" id="7061360at2"/>
<proteinExistence type="predicted"/>
<dbReference type="RefSeq" id="WP_090366408.1">
    <property type="nucleotide sequence ID" value="NZ_FNEM01000013.1"/>
</dbReference>
<dbReference type="Pfam" id="PF11993">
    <property type="entry name" value="VC2046"/>
    <property type="match status" value="1"/>
</dbReference>
<dbReference type="EMBL" id="FNEM01000013">
    <property type="protein sequence ID" value="SDJ75497.1"/>
    <property type="molecule type" value="Genomic_DNA"/>
</dbReference>
<gene>
    <name evidence="1" type="ORF">SAMN04488540_1131</name>
</gene>
<accession>A0A1G8WBK0</accession>
<dbReference type="Proteomes" id="UP000199527">
    <property type="component" value="Unassembled WGS sequence"/>
</dbReference>
<organism evidence="1 2">
    <name type="scientific">Ferrimonas sediminum</name>
    <dbReference type="NCBI Taxonomy" id="718193"/>
    <lineage>
        <taxon>Bacteria</taxon>
        <taxon>Pseudomonadati</taxon>
        <taxon>Pseudomonadota</taxon>
        <taxon>Gammaproteobacteria</taxon>
        <taxon>Alteromonadales</taxon>
        <taxon>Ferrimonadaceae</taxon>
        <taxon>Ferrimonas</taxon>
    </lineage>
</organism>
<name>A0A1G8WBK0_9GAMM</name>
<protein>
    <submittedName>
        <fullName evidence="1">Ribosomal S4P</fullName>
    </submittedName>
</protein>
<evidence type="ECO:0000313" key="2">
    <source>
        <dbReference type="Proteomes" id="UP000199527"/>
    </source>
</evidence>
<evidence type="ECO:0000313" key="1">
    <source>
        <dbReference type="EMBL" id="SDJ75497.1"/>
    </source>
</evidence>
<dbReference type="AlphaFoldDB" id="A0A1G8WBK0"/>
<dbReference type="InterPro" id="IPR021879">
    <property type="entry name" value="VC2046_fam"/>
</dbReference>
<reference evidence="2" key="1">
    <citation type="submission" date="2016-10" db="EMBL/GenBank/DDBJ databases">
        <authorList>
            <person name="Varghese N."/>
            <person name="Submissions S."/>
        </authorList>
    </citation>
    <scope>NUCLEOTIDE SEQUENCE [LARGE SCALE GENOMIC DNA]</scope>
    <source>
        <strain evidence="2">DSM 23317</strain>
    </source>
</reference>
<keyword evidence="2" id="KW-1185">Reference proteome</keyword>